<dbReference type="PANTHER" id="PTHR10587:SF98">
    <property type="entry name" value="CHITIN DEACETYLASE"/>
    <property type="match status" value="1"/>
</dbReference>
<evidence type="ECO:0000313" key="24">
    <source>
        <dbReference type="EMBL" id="KAI0294896.1"/>
    </source>
</evidence>
<organism evidence="24 25">
    <name type="scientific">Multifurca ochricompacta</name>
    <dbReference type="NCBI Taxonomy" id="376703"/>
    <lineage>
        <taxon>Eukaryota</taxon>
        <taxon>Fungi</taxon>
        <taxon>Dikarya</taxon>
        <taxon>Basidiomycota</taxon>
        <taxon>Agaricomycotina</taxon>
        <taxon>Agaricomycetes</taxon>
        <taxon>Russulales</taxon>
        <taxon>Russulaceae</taxon>
        <taxon>Multifurca</taxon>
    </lineage>
</organism>
<name>A0AAD4LXY9_9AGAM</name>
<keyword evidence="7" id="KW-0964">Secreted</keyword>
<keyword evidence="14" id="KW-0325">Glycoprotein</keyword>
<dbReference type="FunFam" id="3.20.20.370:FF:000004">
    <property type="entry name" value="Related to Chitin deacetylase"/>
    <property type="match status" value="1"/>
</dbReference>
<evidence type="ECO:0000256" key="10">
    <source>
        <dbReference type="ARBA" id="ARBA00022729"/>
    </source>
</evidence>
<keyword evidence="25" id="KW-1185">Reference proteome</keyword>
<feature type="chain" id="PRO_5042214636" description="chitin deacetylase" evidence="22">
    <location>
        <begin position="22"/>
        <end position="352"/>
    </location>
</feature>
<evidence type="ECO:0000256" key="21">
    <source>
        <dbReference type="ARBA" id="ARBA00048494"/>
    </source>
</evidence>
<dbReference type="GO" id="GO:0000272">
    <property type="term" value="P:polysaccharide catabolic process"/>
    <property type="evidence" value="ECO:0007669"/>
    <property type="project" value="UniProtKB-KW"/>
</dbReference>
<dbReference type="Gene3D" id="3.20.20.370">
    <property type="entry name" value="Glycoside hydrolase/deacetylase"/>
    <property type="match status" value="1"/>
</dbReference>
<keyword evidence="18" id="KW-0961">Cell wall biogenesis/degradation</keyword>
<dbReference type="Pfam" id="PF01522">
    <property type="entry name" value="Polysacc_deac_1"/>
    <property type="match status" value="1"/>
</dbReference>
<dbReference type="InterPro" id="IPR050248">
    <property type="entry name" value="Polysacc_deacetylase_ArnD"/>
</dbReference>
<dbReference type="InterPro" id="IPR002509">
    <property type="entry name" value="NODB_dom"/>
</dbReference>
<keyword evidence="19" id="KW-0624">Polysaccharide degradation</keyword>
<evidence type="ECO:0000256" key="12">
    <source>
        <dbReference type="ARBA" id="ARBA00023024"/>
    </source>
</evidence>
<evidence type="ECO:0000313" key="25">
    <source>
        <dbReference type="Proteomes" id="UP001203297"/>
    </source>
</evidence>
<dbReference type="PANTHER" id="PTHR10587">
    <property type="entry name" value="GLYCOSYL TRANSFERASE-RELATED"/>
    <property type="match status" value="1"/>
</dbReference>
<keyword evidence="5" id="KW-1003">Cell membrane</keyword>
<comment type="caution">
    <text evidence="24">The sequence shown here is derived from an EMBL/GenBank/DDBJ whole genome shotgun (WGS) entry which is preliminary data.</text>
</comment>
<evidence type="ECO:0000256" key="7">
    <source>
        <dbReference type="ARBA" id="ARBA00022525"/>
    </source>
</evidence>
<dbReference type="GO" id="GO:0005886">
    <property type="term" value="C:plasma membrane"/>
    <property type="evidence" value="ECO:0007669"/>
    <property type="project" value="UniProtKB-SubCell"/>
</dbReference>
<dbReference type="SUPFAM" id="SSF88713">
    <property type="entry name" value="Glycoside hydrolase/deacetylase"/>
    <property type="match status" value="1"/>
</dbReference>
<keyword evidence="11" id="KW-0378">Hydrolase</keyword>
<dbReference type="GO" id="GO:0046872">
    <property type="term" value="F:metal ion binding"/>
    <property type="evidence" value="ECO:0007669"/>
    <property type="project" value="UniProtKB-KW"/>
</dbReference>
<evidence type="ECO:0000256" key="11">
    <source>
        <dbReference type="ARBA" id="ARBA00022801"/>
    </source>
</evidence>
<reference evidence="24" key="1">
    <citation type="journal article" date="2022" name="New Phytol.">
        <title>Evolutionary transition to the ectomycorrhizal habit in the genomes of a hyperdiverse lineage of mushroom-forming fungi.</title>
        <authorList>
            <person name="Looney B."/>
            <person name="Miyauchi S."/>
            <person name="Morin E."/>
            <person name="Drula E."/>
            <person name="Courty P.E."/>
            <person name="Kohler A."/>
            <person name="Kuo A."/>
            <person name="LaButti K."/>
            <person name="Pangilinan J."/>
            <person name="Lipzen A."/>
            <person name="Riley R."/>
            <person name="Andreopoulos W."/>
            <person name="He G."/>
            <person name="Johnson J."/>
            <person name="Nolan M."/>
            <person name="Tritt A."/>
            <person name="Barry K.W."/>
            <person name="Grigoriev I.V."/>
            <person name="Nagy L.G."/>
            <person name="Hibbett D."/>
            <person name="Henrissat B."/>
            <person name="Matheny P.B."/>
            <person name="Labbe J."/>
            <person name="Martin F.M."/>
        </authorList>
    </citation>
    <scope>NUCLEOTIDE SEQUENCE</scope>
    <source>
        <strain evidence="24">BPL690</strain>
    </source>
</reference>
<feature type="domain" description="NodB homology" evidence="23">
    <location>
        <begin position="135"/>
        <end position="326"/>
    </location>
</feature>
<comment type="similarity">
    <text evidence="4">Belongs to the polysaccharide deacetylase family.</text>
</comment>
<dbReference type="PROSITE" id="PS51677">
    <property type="entry name" value="NODB"/>
    <property type="match status" value="1"/>
</dbReference>
<dbReference type="GO" id="GO:0009272">
    <property type="term" value="P:fungal-type cell wall biogenesis"/>
    <property type="evidence" value="ECO:0007669"/>
    <property type="project" value="UniProtKB-ARBA"/>
</dbReference>
<evidence type="ECO:0000256" key="22">
    <source>
        <dbReference type="SAM" id="SignalP"/>
    </source>
</evidence>
<dbReference type="GO" id="GO:0098552">
    <property type="term" value="C:side of membrane"/>
    <property type="evidence" value="ECO:0007669"/>
    <property type="project" value="UniProtKB-KW"/>
</dbReference>
<evidence type="ECO:0000256" key="14">
    <source>
        <dbReference type="ARBA" id="ARBA00023180"/>
    </source>
</evidence>
<gene>
    <name evidence="24" type="ORF">B0F90DRAFT_1753627</name>
</gene>
<evidence type="ECO:0000256" key="4">
    <source>
        <dbReference type="ARBA" id="ARBA00010973"/>
    </source>
</evidence>
<evidence type="ECO:0000256" key="6">
    <source>
        <dbReference type="ARBA" id="ARBA00022512"/>
    </source>
</evidence>
<keyword evidence="15" id="KW-0119">Carbohydrate metabolism</keyword>
<protein>
    <recommendedName>
        <fullName evidence="20">chitin deacetylase</fullName>
        <ecNumber evidence="20">3.5.1.41</ecNumber>
    </recommendedName>
</protein>
<keyword evidence="13" id="KW-0472">Membrane</keyword>
<comment type="catalytic activity">
    <reaction evidence="21">
        <text>[(1-&gt;4)-N-acetyl-beta-D-glucosaminyl](n) + n H2O = chitosan + n acetate</text>
        <dbReference type="Rhea" id="RHEA:10464"/>
        <dbReference type="Rhea" id="RHEA-COMP:9593"/>
        <dbReference type="Rhea" id="RHEA-COMP:9597"/>
        <dbReference type="ChEBI" id="CHEBI:15377"/>
        <dbReference type="ChEBI" id="CHEBI:17029"/>
        <dbReference type="ChEBI" id="CHEBI:30089"/>
        <dbReference type="ChEBI" id="CHEBI:57704"/>
        <dbReference type="EC" id="3.5.1.41"/>
    </reaction>
    <physiologicalReaction direction="left-to-right" evidence="21">
        <dbReference type="Rhea" id="RHEA:10465"/>
    </physiologicalReaction>
</comment>
<keyword evidence="12" id="KW-0146">Chitin degradation</keyword>
<evidence type="ECO:0000256" key="3">
    <source>
        <dbReference type="ARBA" id="ARBA00004609"/>
    </source>
</evidence>
<comment type="cofactor">
    <cofactor evidence="1">
        <name>Co(2+)</name>
        <dbReference type="ChEBI" id="CHEBI:48828"/>
    </cofactor>
</comment>
<evidence type="ECO:0000256" key="20">
    <source>
        <dbReference type="ARBA" id="ARBA00024056"/>
    </source>
</evidence>
<evidence type="ECO:0000256" key="2">
    <source>
        <dbReference type="ARBA" id="ARBA00004191"/>
    </source>
</evidence>
<keyword evidence="17" id="KW-0449">Lipoprotein</keyword>
<keyword evidence="16" id="KW-0170">Cobalt</keyword>
<evidence type="ECO:0000256" key="18">
    <source>
        <dbReference type="ARBA" id="ARBA00023316"/>
    </source>
</evidence>
<evidence type="ECO:0000256" key="5">
    <source>
        <dbReference type="ARBA" id="ARBA00022475"/>
    </source>
</evidence>
<dbReference type="GO" id="GO:0004099">
    <property type="term" value="F:chitin deacetylase activity"/>
    <property type="evidence" value="ECO:0007669"/>
    <property type="project" value="UniProtKB-EC"/>
</dbReference>
<evidence type="ECO:0000256" key="19">
    <source>
        <dbReference type="ARBA" id="ARBA00023326"/>
    </source>
</evidence>
<comment type="subcellular location">
    <subcellularLocation>
        <location evidence="3">Cell membrane</location>
        <topology evidence="3">Lipid-anchor</topology>
        <topology evidence="3">GPI-anchor</topology>
    </subcellularLocation>
    <subcellularLocation>
        <location evidence="2">Secreted</location>
        <location evidence="2">Cell wall</location>
    </subcellularLocation>
</comment>
<evidence type="ECO:0000256" key="15">
    <source>
        <dbReference type="ARBA" id="ARBA00023277"/>
    </source>
</evidence>
<sequence>MFDWRALSLFVTLLAASSVLAQPHISERSKAKRSDANQECTPYYYPPSEQYIHKFPPIWQPATLLPNDSDGQAMWTKISGSIPTNIQPKGQPDDSTANVNYNSQKDPDCWWTKTQCTKPKLKGLPLDVASIPEPRSMGYGFDDGPNCSHNAFYDYLASQNQKATMYFIGSNVLNWPREAQRALADGHEICVHTWSHHYMTAFQSRDAFAELWYSLQAVKAVVGVTPTCWRPPYGDVDDRIRAIANALGLRTIMWKYDSNDWRAVPSQVDSLYNSFVHSSTVGKFNTVGAIMLTHELNNFTMQEAMKWYPQLKSAFKHIVPVGVALNKTRPYKEGNHLLPTFQQYTSGQTTVG</sequence>
<dbReference type="EC" id="3.5.1.41" evidence="20"/>
<dbReference type="Proteomes" id="UP001203297">
    <property type="component" value="Unassembled WGS sequence"/>
</dbReference>
<proteinExistence type="inferred from homology"/>
<dbReference type="EMBL" id="WTXG01000065">
    <property type="protein sequence ID" value="KAI0294896.1"/>
    <property type="molecule type" value="Genomic_DNA"/>
</dbReference>
<evidence type="ECO:0000256" key="13">
    <source>
        <dbReference type="ARBA" id="ARBA00023136"/>
    </source>
</evidence>
<evidence type="ECO:0000256" key="9">
    <source>
        <dbReference type="ARBA" id="ARBA00022723"/>
    </source>
</evidence>
<evidence type="ECO:0000256" key="8">
    <source>
        <dbReference type="ARBA" id="ARBA00022622"/>
    </source>
</evidence>
<keyword evidence="9" id="KW-0479">Metal-binding</keyword>
<dbReference type="GO" id="GO:0071555">
    <property type="term" value="P:cell wall organization"/>
    <property type="evidence" value="ECO:0007669"/>
    <property type="project" value="UniProtKB-KW"/>
</dbReference>
<feature type="signal peptide" evidence="22">
    <location>
        <begin position="1"/>
        <end position="21"/>
    </location>
</feature>
<dbReference type="GO" id="GO:0006032">
    <property type="term" value="P:chitin catabolic process"/>
    <property type="evidence" value="ECO:0007669"/>
    <property type="project" value="UniProtKB-KW"/>
</dbReference>
<keyword evidence="8" id="KW-0336">GPI-anchor</keyword>
<dbReference type="AlphaFoldDB" id="A0AAD4LXY9"/>
<keyword evidence="6" id="KW-0134">Cell wall</keyword>
<keyword evidence="10 22" id="KW-0732">Signal</keyword>
<evidence type="ECO:0000256" key="1">
    <source>
        <dbReference type="ARBA" id="ARBA00001941"/>
    </source>
</evidence>
<accession>A0AAD4LXY9</accession>
<evidence type="ECO:0000256" key="16">
    <source>
        <dbReference type="ARBA" id="ARBA00023285"/>
    </source>
</evidence>
<dbReference type="InterPro" id="IPR011330">
    <property type="entry name" value="Glyco_hydro/deAcase_b/a-brl"/>
</dbReference>
<evidence type="ECO:0000256" key="17">
    <source>
        <dbReference type="ARBA" id="ARBA00023288"/>
    </source>
</evidence>
<evidence type="ECO:0000259" key="23">
    <source>
        <dbReference type="PROSITE" id="PS51677"/>
    </source>
</evidence>